<sequence length="1767" mass="196418">MDLADRRAELLVALRGAELARRRMCFLAWALLPRPRVVLAQVKQALICRDFLSRPFELWRAFSAGARHARARQVGYSGSWESRKLGSPSGVWQVVSLAQEAQRRMLSLERLVATSEMNLIGMEEQNAVMWEVKEELQCEELQQREEAQCRMLSLERLVATSEMNLIGMEEQNAVMWEVKEELQSEELQQREETQCRMLNLEMTSETNLAAVEAQNLVKETLQSREMAQGEEELHQLQEEVATLALQQRSSEARAVLEKELCDLRMAKVSSKARSLASSWMQSVDSQVSLAREVRQDLEAQSLSCQLVESATNRMALLQDRLDGAESALTSERLQESRCVHAKCETERQLRLCESEMLSESLALGESREELMGAQRSIGEQELRLSDFQQQKLQLEGEATTLQSRLCHESAVLAEKEAGLASAGRREAEQAGWAEQKQLAQLEEISRCEAACQAARSECLTLKQSRSDLKRKLQVSREATSRLESEVDGGKREHELLEQRLMNAALKAEVYQETTVSCKEAVDGKELQLRRCESEMLSESLALGESREELMGAQRSIGEQELRLSDFQQEKLQLEGEAKTLQSRLCHESAVLAEKEAGLASAGRREAEQAGWAEQKQLAQLEEISRCEAACQAVRSECLTLKQSRSDLKRKLQVSREATSRLESEVDGGKREHELLEQRLMNAALKAEVYQETTVSCKEAVDGKELQLRRCESEMLSESLALGESREELMGAQRSIGEQELRLSDFQQEKLQLEGEAKTLQSRLCHESAVLAEKEAGLASAGRREAEQAGWAEQKQLAQLEEISRCEAACQAVRSDCLTLKQSRSDLKRKLQVSREATSRLESEVDGGKREHELLEQRLMNAALKAEVYQETTVSCKEAVDGKELQLRRCESEMLSESLALGESREELMGAQRSIGEQELRLSDFQQQKLQLEGEATTLQSRLCQESAVLAEKEAGLASAGRREAEQAGWAEQKQLAQLEEISRCEAACQAARSECLTLKQSQSELKRKLQVSREATSRLESEVDGGKREHELLEQRLMNAALNVCDVCHQQTEARLQYPSEDTQLRHSPDALWLDISFRSDSSLASASAWRHHSALCEARDLLSLSLALHAWRARTPGGSMEQVGQLALRARSLALRWRRALEALDEKPVTQPEQIWVVHQDDTLEKRDGPAQAQPGEEASHALSHAPVVILDVGKGLQGIKAGSPDFLYSRRERSRAQHALNGNSGGQRQADHTDPDKAAFFRLFPRGKFLSVSQFFSERHLLGHCIVLLHGGGNHKDYLGETEKEKLIEHLRQGGSLMTISAAGTFCGCNRGSWSLLPVAAHDRQHWQRGTGEVKLKLTAYGEDLLPGFKGVEIESKYYNSPLLLPIATDGQAGCSQLELAQPVVPVLTYQTEMNECQAARSLVGMPAVLVGEFQPSRGRFVAISPNLEVAPKDSALLLFQQLACWASASDQLRAAAGTLAPALALEGPFADEAFVAGTDRDGGALYRIDHPSAYPALSEEAQSVTGKDFSLPGECRLVIVDLGKGSDQLQEIFSPLVPSDDQRVVVSPTELPDIVSPGDVIFLHGGMANEHAERLGVLGRAAIRRHLLNGGGVMGVCAGAHWLSCRDLPLWGHILPAVPHDNKDWRRGVGEVSVSFTREGRRMLGLEERSMRLRYANGPLLVALHMESYENYQPGRLGREEEPSDEPNLSAAMGMVPLAFFSDCADPEIKGWPSMKGHSAAWAWCTSSGGRVIALSPHPEYHQTPHSRLLFRRSLLWCASASPG</sequence>
<comment type="caution">
    <text evidence="3">The sequence shown here is derived from an EMBL/GenBank/DDBJ whole genome shotgun (WGS) entry which is preliminary data.</text>
</comment>
<keyword evidence="4" id="KW-1185">Reference proteome</keyword>
<keyword evidence="1" id="KW-0175">Coiled coil</keyword>
<gene>
    <name evidence="3" type="ORF">EVOR1521_LOCUS26008</name>
</gene>
<dbReference type="CDD" id="cd03128">
    <property type="entry name" value="GAT_1"/>
    <property type="match status" value="1"/>
</dbReference>
<name>A0AA36NDQ7_9DINO</name>
<evidence type="ECO:0000256" key="2">
    <source>
        <dbReference type="SAM" id="MobiDB-lite"/>
    </source>
</evidence>
<dbReference type="InterPro" id="IPR029062">
    <property type="entry name" value="Class_I_gatase-like"/>
</dbReference>
<feature type="coiled-coil region" evidence="1">
    <location>
        <begin position="556"/>
        <end position="583"/>
    </location>
</feature>
<dbReference type="Proteomes" id="UP001178507">
    <property type="component" value="Unassembled WGS sequence"/>
</dbReference>
<protein>
    <submittedName>
        <fullName evidence="3">Uncharacterized protein</fullName>
    </submittedName>
</protein>
<proteinExistence type="predicted"/>
<feature type="coiled-coil region" evidence="1">
    <location>
        <begin position="914"/>
        <end position="941"/>
    </location>
</feature>
<organism evidence="3 4">
    <name type="scientific">Effrenium voratum</name>
    <dbReference type="NCBI Taxonomy" id="2562239"/>
    <lineage>
        <taxon>Eukaryota</taxon>
        <taxon>Sar</taxon>
        <taxon>Alveolata</taxon>
        <taxon>Dinophyceae</taxon>
        <taxon>Suessiales</taxon>
        <taxon>Symbiodiniaceae</taxon>
        <taxon>Effrenium</taxon>
    </lineage>
</organism>
<dbReference type="EMBL" id="CAUJNA010003490">
    <property type="protein sequence ID" value="CAJ1403312.1"/>
    <property type="molecule type" value="Genomic_DNA"/>
</dbReference>
<feature type="region of interest" description="Disordered" evidence="2">
    <location>
        <begin position="1163"/>
        <end position="1182"/>
    </location>
</feature>
<evidence type="ECO:0000313" key="4">
    <source>
        <dbReference type="Proteomes" id="UP001178507"/>
    </source>
</evidence>
<evidence type="ECO:0000313" key="3">
    <source>
        <dbReference type="EMBL" id="CAJ1403312.1"/>
    </source>
</evidence>
<evidence type="ECO:0000256" key="1">
    <source>
        <dbReference type="SAM" id="Coils"/>
    </source>
</evidence>
<feature type="coiled-coil region" evidence="1">
    <location>
        <begin position="735"/>
        <end position="762"/>
    </location>
</feature>
<accession>A0AA36NDQ7</accession>
<reference evidence="3" key="1">
    <citation type="submission" date="2023-08" db="EMBL/GenBank/DDBJ databases">
        <authorList>
            <person name="Chen Y."/>
            <person name="Shah S."/>
            <person name="Dougan E. K."/>
            <person name="Thang M."/>
            <person name="Chan C."/>
        </authorList>
    </citation>
    <scope>NUCLEOTIDE SEQUENCE</scope>
</reference>
<feature type="coiled-coil region" evidence="1">
    <location>
        <begin position="377"/>
        <end position="404"/>
    </location>
</feature>
<feature type="coiled-coil region" evidence="1">
    <location>
        <begin position="219"/>
        <end position="253"/>
    </location>
</feature>
<dbReference type="SUPFAM" id="SSF52317">
    <property type="entry name" value="Class I glutamine amidotransferase-like"/>
    <property type="match status" value="1"/>
</dbReference>